<keyword evidence="3" id="KW-1185">Reference proteome</keyword>
<keyword evidence="1" id="KW-0732">Signal</keyword>
<sequence>MHFFLLPVLSLLVIPLRVFACEGECITGTTNQFILLMDSPVARAFETIGELIVNKYLNSDHERGTKLVSSKWLLEPVTSAYKNEAPSSLEYAIFPSYFHGKCQNPATGQEPKGCPNPNCPVVCGTPGSLVHFFSNLTGIVHYATMNTAMAAMDPHSASFRAVEKKVTTHLMRKAASRSSRLLRYRRSSVPDASSINRQDVRLGLMKIMDKFPKVLEQCCGGSGWPDCIWEDKMKKYILSFP</sequence>
<gene>
    <name evidence="2" type="ORF">GGX14DRAFT_569232</name>
</gene>
<dbReference type="Proteomes" id="UP001219525">
    <property type="component" value="Unassembled WGS sequence"/>
</dbReference>
<protein>
    <submittedName>
        <fullName evidence="2">Uncharacterized protein</fullName>
    </submittedName>
</protein>
<evidence type="ECO:0000313" key="3">
    <source>
        <dbReference type="Proteomes" id="UP001219525"/>
    </source>
</evidence>
<feature type="signal peptide" evidence="1">
    <location>
        <begin position="1"/>
        <end position="20"/>
    </location>
</feature>
<feature type="chain" id="PRO_5042190150" evidence="1">
    <location>
        <begin position="21"/>
        <end position="241"/>
    </location>
</feature>
<organism evidence="2 3">
    <name type="scientific">Mycena pura</name>
    <dbReference type="NCBI Taxonomy" id="153505"/>
    <lineage>
        <taxon>Eukaryota</taxon>
        <taxon>Fungi</taxon>
        <taxon>Dikarya</taxon>
        <taxon>Basidiomycota</taxon>
        <taxon>Agaricomycotina</taxon>
        <taxon>Agaricomycetes</taxon>
        <taxon>Agaricomycetidae</taxon>
        <taxon>Agaricales</taxon>
        <taxon>Marasmiineae</taxon>
        <taxon>Mycenaceae</taxon>
        <taxon>Mycena</taxon>
    </lineage>
</organism>
<evidence type="ECO:0000256" key="1">
    <source>
        <dbReference type="SAM" id="SignalP"/>
    </source>
</evidence>
<evidence type="ECO:0000313" key="2">
    <source>
        <dbReference type="EMBL" id="KAJ7204661.1"/>
    </source>
</evidence>
<proteinExistence type="predicted"/>
<name>A0AAD6V7F4_9AGAR</name>
<accession>A0AAD6V7F4</accession>
<dbReference type="EMBL" id="JARJCW010000046">
    <property type="protein sequence ID" value="KAJ7204661.1"/>
    <property type="molecule type" value="Genomic_DNA"/>
</dbReference>
<dbReference type="AlphaFoldDB" id="A0AAD6V7F4"/>
<comment type="caution">
    <text evidence="2">The sequence shown here is derived from an EMBL/GenBank/DDBJ whole genome shotgun (WGS) entry which is preliminary data.</text>
</comment>
<reference evidence="2" key="1">
    <citation type="submission" date="2023-03" db="EMBL/GenBank/DDBJ databases">
        <title>Massive genome expansion in bonnet fungi (Mycena s.s.) driven by repeated elements and novel gene families across ecological guilds.</title>
        <authorList>
            <consortium name="Lawrence Berkeley National Laboratory"/>
            <person name="Harder C.B."/>
            <person name="Miyauchi S."/>
            <person name="Viragh M."/>
            <person name="Kuo A."/>
            <person name="Thoen E."/>
            <person name="Andreopoulos B."/>
            <person name="Lu D."/>
            <person name="Skrede I."/>
            <person name="Drula E."/>
            <person name="Henrissat B."/>
            <person name="Morin E."/>
            <person name="Kohler A."/>
            <person name="Barry K."/>
            <person name="LaButti K."/>
            <person name="Morin E."/>
            <person name="Salamov A."/>
            <person name="Lipzen A."/>
            <person name="Mereny Z."/>
            <person name="Hegedus B."/>
            <person name="Baldrian P."/>
            <person name="Stursova M."/>
            <person name="Weitz H."/>
            <person name="Taylor A."/>
            <person name="Grigoriev I.V."/>
            <person name="Nagy L.G."/>
            <person name="Martin F."/>
            <person name="Kauserud H."/>
        </authorList>
    </citation>
    <scope>NUCLEOTIDE SEQUENCE</scope>
    <source>
        <strain evidence="2">9144</strain>
    </source>
</reference>